<keyword evidence="8" id="KW-1185">Reference proteome</keyword>
<dbReference type="InterPro" id="IPR015424">
    <property type="entry name" value="PyrdxlP-dep_Trfase"/>
</dbReference>
<evidence type="ECO:0000256" key="2">
    <source>
        <dbReference type="ARBA" id="ARBA00022576"/>
    </source>
</evidence>
<dbReference type="SUPFAM" id="SSF53383">
    <property type="entry name" value="PLP-dependent transferases"/>
    <property type="match status" value="1"/>
</dbReference>
<dbReference type="GO" id="GO:0030170">
    <property type="term" value="F:pyridoxal phosphate binding"/>
    <property type="evidence" value="ECO:0007669"/>
    <property type="project" value="InterPro"/>
</dbReference>
<dbReference type="InterPro" id="IPR015421">
    <property type="entry name" value="PyrdxlP-dep_Trfase_major"/>
</dbReference>
<dbReference type="AlphaFoldDB" id="A0A9X2VFL9"/>
<keyword evidence="3 5" id="KW-0808">Transferase</keyword>
<name>A0A9X2VFL9_9PSEU</name>
<feature type="domain" description="Aminotransferase class I/classII large" evidence="6">
    <location>
        <begin position="36"/>
        <end position="382"/>
    </location>
</feature>
<protein>
    <recommendedName>
        <fullName evidence="5">Aminotransferase</fullName>
        <ecNumber evidence="5">2.6.1.-</ecNumber>
    </recommendedName>
</protein>
<dbReference type="Gene3D" id="3.40.640.10">
    <property type="entry name" value="Type I PLP-dependent aspartate aminotransferase-like (Major domain)"/>
    <property type="match status" value="1"/>
</dbReference>
<evidence type="ECO:0000256" key="1">
    <source>
        <dbReference type="ARBA" id="ARBA00001933"/>
    </source>
</evidence>
<dbReference type="Gene3D" id="3.90.1150.10">
    <property type="entry name" value="Aspartate Aminotransferase, domain 1"/>
    <property type="match status" value="1"/>
</dbReference>
<dbReference type="EC" id="2.6.1.-" evidence="5"/>
<reference evidence="7" key="1">
    <citation type="submission" date="2022-08" db="EMBL/GenBank/DDBJ databases">
        <authorList>
            <person name="Tistechok S."/>
            <person name="Samborskyy M."/>
            <person name="Roman I."/>
        </authorList>
    </citation>
    <scope>NUCLEOTIDE SEQUENCE</scope>
    <source>
        <strain evidence="7">DSM 103496</strain>
    </source>
</reference>
<dbReference type="PANTHER" id="PTHR43807">
    <property type="entry name" value="FI04487P"/>
    <property type="match status" value="1"/>
</dbReference>
<keyword evidence="2 5" id="KW-0032">Aminotransferase</keyword>
<dbReference type="PRINTS" id="PR00753">
    <property type="entry name" value="ACCSYNTHASE"/>
</dbReference>
<comment type="similarity">
    <text evidence="5">Belongs to the class-I pyridoxal-phosphate-dependent aminotransferase family.</text>
</comment>
<dbReference type="InterPro" id="IPR004838">
    <property type="entry name" value="NHTrfase_class1_PyrdxlP-BS"/>
</dbReference>
<dbReference type="EMBL" id="JANYMP010000001">
    <property type="protein sequence ID" value="MCS7475564.1"/>
    <property type="molecule type" value="Genomic_DNA"/>
</dbReference>
<dbReference type="RefSeq" id="WP_259621076.1">
    <property type="nucleotide sequence ID" value="NZ_JANYMP010000001.1"/>
</dbReference>
<evidence type="ECO:0000256" key="4">
    <source>
        <dbReference type="ARBA" id="ARBA00022898"/>
    </source>
</evidence>
<comment type="cofactor">
    <cofactor evidence="1 5">
        <name>pyridoxal 5'-phosphate</name>
        <dbReference type="ChEBI" id="CHEBI:597326"/>
    </cofactor>
</comment>
<keyword evidence="4" id="KW-0663">Pyridoxal phosphate</keyword>
<comment type="caution">
    <text evidence="7">The sequence shown here is derived from an EMBL/GenBank/DDBJ whole genome shotgun (WGS) entry which is preliminary data.</text>
</comment>
<dbReference type="GO" id="GO:0005737">
    <property type="term" value="C:cytoplasm"/>
    <property type="evidence" value="ECO:0007669"/>
    <property type="project" value="TreeGrafter"/>
</dbReference>
<dbReference type="GO" id="GO:0016212">
    <property type="term" value="F:kynurenine-oxoglutarate transaminase activity"/>
    <property type="evidence" value="ECO:0007669"/>
    <property type="project" value="TreeGrafter"/>
</dbReference>
<proteinExistence type="inferred from homology"/>
<evidence type="ECO:0000259" key="6">
    <source>
        <dbReference type="Pfam" id="PF00155"/>
    </source>
</evidence>
<dbReference type="InterPro" id="IPR015422">
    <property type="entry name" value="PyrdxlP-dep_Trfase_small"/>
</dbReference>
<dbReference type="Proteomes" id="UP001141259">
    <property type="component" value="Unassembled WGS sequence"/>
</dbReference>
<gene>
    <name evidence="7" type="ORF">NZH93_01770</name>
</gene>
<evidence type="ECO:0000313" key="7">
    <source>
        <dbReference type="EMBL" id="MCS7475564.1"/>
    </source>
</evidence>
<dbReference type="PANTHER" id="PTHR43807:SF20">
    <property type="entry name" value="FI04487P"/>
    <property type="match status" value="1"/>
</dbReference>
<dbReference type="CDD" id="cd00609">
    <property type="entry name" value="AAT_like"/>
    <property type="match status" value="1"/>
</dbReference>
<dbReference type="Pfam" id="PF00155">
    <property type="entry name" value="Aminotran_1_2"/>
    <property type="match status" value="1"/>
</dbReference>
<evidence type="ECO:0000313" key="8">
    <source>
        <dbReference type="Proteomes" id="UP001141259"/>
    </source>
</evidence>
<organism evidence="7 8">
    <name type="scientific">Umezawaea endophytica</name>
    <dbReference type="NCBI Taxonomy" id="1654476"/>
    <lineage>
        <taxon>Bacteria</taxon>
        <taxon>Bacillati</taxon>
        <taxon>Actinomycetota</taxon>
        <taxon>Actinomycetes</taxon>
        <taxon>Pseudonocardiales</taxon>
        <taxon>Pseudonocardiaceae</taxon>
        <taxon>Umezawaea</taxon>
    </lineage>
</organism>
<dbReference type="PROSITE" id="PS00105">
    <property type="entry name" value="AA_TRANSFER_CLASS_1"/>
    <property type="match status" value="1"/>
</dbReference>
<accession>A0A9X2VFL9</accession>
<sequence length="392" mass="42100">MVHAESRRAPTSTRTAGLAGNSLTELFVMARASGAIDLAVGTPGYPSTSASLVDEATAAMRAGRNQYEHPAGDAELRRLIADMLGDGADPEREITVTAGATEALYIALLSTLDPGDEVVLFSPGYEQLAASAALVGARLRFVRLHGPEWRYDPAELAAAFNARTRAVLLNTPANPTGRVLSREEMEEIAALCERWDATVICDEVYRSFVFDGRAHVSATEIPAFTGRNVVIGSLSKSHAVSGWRLGFLRSDPVRTETFRRVHELTTNGTAAPLQAAAASAARSVDLDEVCRETSRRRDLAQEVFSGMGMKFAPVEGGIFLFADISPLTGGREDCRAFALALLERSGVLVAPGAPFFGDPAEGRDHVRIAFNRTVETLREAERRVTAGPRKST</sequence>
<evidence type="ECO:0000256" key="3">
    <source>
        <dbReference type="ARBA" id="ARBA00022679"/>
    </source>
</evidence>
<dbReference type="InterPro" id="IPR051326">
    <property type="entry name" value="Kynurenine-oxoglutarate_AT"/>
</dbReference>
<evidence type="ECO:0000256" key="5">
    <source>
        <dbReference type="RuleBase" id="RU000481"/>
    </source>
</evidence>
<dbReference type="InterPro" id="IPR004839">
    <property type="entry name" value="Aminotransferase_I/II_large"/>
</dbReference>